<dbReference type="GO" id="GO:0004144">
    <property type="term" value="F:diacylglycerol O-acyltransferase activity"/>
    <property type="evidence" value="ECO:0007669"/>
    <property type="project" value="UniProtKB-UniRule"/>
</dbReference>
<evidence type="ECO:0000256" key="3">
    <source>
        <dbReference type="ARBA" id="ARBA00005189"/>
    </source>
</evidence>
<reference evidence="17 18" key="1">
    <citation type="journal article" date="2011" name="Proc. Natl. Acad. Sci. U.S.A.">
        <title>Evolutionary erosion of yeast sex chromosomes by mating-type switching accidents.</title>
        <authorList>
            <person name="Gordon J.L."/>
            <person name="Armisen D."/>
            <person name="Proux-Wera E."/>
            <person name="Oheigeartaigh S.S."/>
            <person name="Byrne K.P."/>
            <person name="Wolfe K.H."/>
        </authorList>
    </citation>
    <scope>NUCLEOTIDE SEQUENCE [LARGE SCALE GENOMIC DNA]</scope>
    <source>
        <strain evidence="18">ATCC 34711 / CBS 6284 / DSM 70876 / NBRC 10599 / NRRL Y-10934 / UCD 77-7</strain>
    </source>
</reference>
<organism evidence="17 18">
    <name type="scientific">Henningerozyma blattae (strain ATCC 34711 / CBS 6284 / DSM 70876 / NBRC 10599 / NRRL Y-10934 / UCD 77-7)</name>
    <name type="common">Yeast</name>
    <name type="synonym">Tetrapisispora blattae</name>
    <dbReference type="NCBI Taxonomy" id="1071380"/>
    <lineage>
        <taxon>Eukaryota</taxon>
        <taxon>Fungi</taxon>
        <taxon>Dikarya</taxon>
        <taxon>Ascomycota</taxon>
        <taxon>Saccharomycotina</taxon>
        <taxon>Saccharomycetes</taxon>
        <taxon>Saccharomycetales</taxon>
        <taxon>Saccharomycetaceae</taxon>
        <taxon>Henningerozyma</taxon>
    </lineage>
</organism>
<keyword evidence="13 16" id="KW-0472">Membrane</keyword>
<proteinExistence type="inferred from homology"/>
<keyword evidence="6 16" id="KW-0444">Lipid biosynthesis</keyword>
<evidence type="ECO:0000256" key="2">
    <source>
        <dbReference type="ARBA" id="ARBA00004771"/>
    </source>
</evidence>
<dbReference type="EC" id="2.3.1.20" evidence="5 16"/>
<evidence type="ECO:0000256" key="11">
    <source>
        <dbReference type="ARBA" id="ARBA00022989"/>
    </source>
</evidence>
<comment type="pathway">
    <text evidence="3">Lipid metabolism.</text>
</comment>
<evidence type="ECO:0000256" key="8">
    <source>
        <dbReference type="ARBA" id="ARBA00022692"/>
    </source>
</evidence>
<name>I2H0U8_HENB6</name>
<keyword evidence="10 16" id="KW-0256">Endoplasmic reticulum</keyword>
<evidence type="ECO:0000256" key="6">
    <source>
        <dbReference type="ARBA" id="ARBA00022516"/>
    </source>
</evidence>
<comment type="similarity">
    <text evidence="4 16">Belongs to the diacylglycerol acyltransferase family.</text>
</comment>
<evidence type="ECO:0000256" key="4">
    <source>
        <dbReference type="ARBA" id="ARBA00005420"/>
    </source>
</evidence>
<protein>
    <recommendedName>
        <fullName evidence="5 16">Diacylglycerol O-acyltransferase</fullName>
        <ecNumber evidence="5 16">2.3.1.20</ecNumber>
    </recommendedName>
</protein>
<dbReference type="GO" id="GO:0005811">
    <property type="term" value="C:lipid droplet"/>
    <property type="evidence" value="ECO:0007669"/>
    <property type="project" value="EnsemblFungi"/>
</dbReference>
<evidence type="ECO:0000256" key="9">
    <source>
        <dbReference type="ARBA" id="ARBA00022798"/>
    </source>
</evidence>
<dbReference type="PANTHER" id="PTHR12317:SF0">
    <property type="entry name" value="ACYLTRANSFERASE"/>
    <property type="match status" value="1"/>
</dbReference>
<dbReference type="UniPathway" id="UPA00282"/>
<evidence type="ECO:0000313" key="17">
    <source>
        <dbReference type="EMBL" id="CCH60000.1"/>
    </source>
</evidence>
<evidence type="ECO:0000256" key="14">
    <source>
        <dbReference type="ARBA" id="ARBA00023315"/>
    </source>
</evidence>
<dbReference type="CDD" id="cd07987">
    <property type="entry name" value="LPLAT_MGAT-like"/>
    <property type="match status" value="1"/>
</dbReference>
<dbReference type="InParanoid" id="I2H0U8"/>
<keyword evidence="7" id="KW-0808">Transferase</keyword>
<accession>I2H0U8</accession>
<dbReference type="AlphaFoldDB" id="I2H0U8"/>
<evidence type="ECO:0000256" key="10">
    <source>
        <dbReference type="ARBA" id="ARBA00022824"/>
    </source>
</evidence>
<dbReference type="STRING" id="1071380.I2H0U8"/>
<keyword evidence="14 16" id="KW-0012">Acyltransferase</keyword>
<keyword evidence="12 16" id="KW-0443">Lipid metabolism</keyword>
<keyword evidence="18" id="KW-1185">Reference proteome</keyword>
<comment type="pathway">
    <text evidence="2 16">Glycerolipid metabolism; triacylglycerol biosynthesis.</text>
</comment>
<evidence type="ECO:0000256" key="15">
    <source>
        <dbReference type="ARBA" id="ARBA00048109"/>
    </source>
</evidence>
<dbReference type="RefSeq" id="XP_004179519.1">
    <property type="nucleotide sequence ID" value="XM_004179471.1"/>
</dbReference>
<comment type="caution">
    <text evidence="16">Lacks conserved residue(s) required for the propagation of feature annotation.</text>
</comment>
<dbReference type="GO" id="GO:0005789">
    <property type="term" value="C:endoplasmic reticulum membrane"/>
    <property type="evidence" value="ECO:0007669"/>
    <property type="project" value="UniProtKB-SubCell"/>
</dbReference>
<evidence type="ECO:0000256" key="1">
    <source>
        <dbReference type="ARBA" id="ARBA00004477"/>
    </source>
</evidence>
<evidence type="ECO:0000313" key="18">
    <source>
        <dbReference type="Proteomes" id="UP000002866"/>
    </source>
</evidence>
<evidence type="ECO:0000256" key="7">
    <source>
        <dbReference type="ARBA" id="ARBA00022679"/>
    </source>
</evidence>
<dbReference type="GeneID" id="14494980"/>
<dbReference type="GO" id="GO:0035356">
    <property type="term" value="P:intracellular triglyceride homeostasis"/>
    <property type="evidence" value="ECO:0007669"/>
    <property type="project" value="EnsemblFungi"/>
</dbReference>
<dbReference type="Pfam" id="PF03982">
    <property type="entry name" value="DAGAT"/>
    <property type="match status" value="1"/>
</dbReference>
<dbReference type="EMBL" id="HE806318">
    <property type="protein sequence ID" value="CCH60000.1"/>
    <property type="molecule type" value="Genomic_DNA"/>
</dbReference>
<feature type="transmembrane region" description="Helical" evidence="16">
    <location>
        <begin position="26"/>
        <end position="45"/>
    </location>
</feature>
<dbReference type="PANTHER" id="PTHR12317">
    <property type="entry name" value="DIACYLGLYCEROL O-ACYLTRANSFERASE"/>
    <property type="match status" value="1"/>
</dbReference>
<dbReference type="GO" id="GO:0006071">
    <property type="term" value="P:glycerol metabolic process"/>
    <property type="evidence" value="ECO:0007669"/>
    <property type="project" value="UniProtKB-UniRule"/>
</dbReference>
<evidence type="ECO:0000256" key="16">
    <source>
        <dbReference type="RuleBase" id="RU367023"/>
    </source>
</evidence>
<dbReference type="FunCoup" id="I2H0U8">
    <property type="interactions" value="242"/>
</dbReference>
<comment type="subcellular location">
    <subcellularLocation>
        <location evidence="1 16">Endoplasmic reticulum membrane</location>
        <topology evidence="1 16">Multi-pass membrane protein</topology>
    </subcellularLocation>
</comment>
<comment type="function">
    <text evidence="16">Catalyzes the terminal and only committed step in triacylglycerol synthesis by using diacylglycerol and fatty acyl CoA as substrates.</text>
</comment>
<keyword evidence="9" id="KW-0319">Glycerol metabolism</keyword>
<dbReference type="KEGG" id="tbl:TBLA_0C01870"/>
<dbReference type="HOGENOM" id="CLU_023995_4_0_1"/>
<sequence length="357" mass="40941">MASPTLSSNCTPLNTPWKQRLEGLAVMWHVTTIGLFTMLSIYLLLHPRFYFFIIPYGLYYFNDRTPANGNVVKRYSMKMRSLPIWNYYCNYFPLSLKKTTDLQPTFTEIQDPVTKTTIQSKTGPTYLFGYHPHGVGSLGAFGAFATEGCQYSEKFPGIPMSLMTLVNQFVIPFHRDYLLSLGITSVSKKNVLKTLRNNQSICIVIGGARESLVPFNEKTADIILDRRRGFIKLAIQTGNVALVPVFAFGETKAYKLVDTKTKPIIHKLQLWFKSTFGFTIPLFYARGFFNYDFGLLPFRTPIAVVVGQPVLVKEKYEVPPEELINKYHEIYETQLKKLYYENRKQYGFGDIELRIIG</sequence>
<dbReference type="eggNOG" id="KOG0831">
    <property type="taxonomic scope" value="Eukaryota"/>
</dbReference>
<gene>
    <name evidence="17" type="primary">TBLA0C01870</name>
    <name evidence="17" type="ORF">TBLA_0C01870</name>
</gene>
<dbReference type="GO" id="GO:0006672">
    <property type="term" value="P:ceramide metabolic process"/>
    <property type="evidence" value="ECO:0007669"/>
    <property type="project" value="EnsemblFungi"/>
</dbReference>
<dbReference type="OMA" id="WIKNWTL"/>
<dbReference type="GO" id="GO:0140042">
    <property type="term" value="P:lipid droplet formation"/>
    <property type="evidence" value="ECO:0007669"/>
    <property type="project" value="EnsemblFungi"/>
</dbReference>
<dbReference type="GO" id="GO:0019432">
    <property type="term" value="P:triglyceride biosynthetic process"/>
    <property type="evidence" value="ECO:0007669"/>
    <property type="project" value="UniProtKB-UniRule"/>
</dbReference>
<evidence type="ECO:0000256" key="12">
    <source>
        <dbReference type="ARBA" id="ARBA00023098"/>
    </source>
</evidence>
<keyword evidence="8 16" id="KW-0812">Transmembrane</keyword>
<evidence type="ECO:0000256" key="5">
    <source>
        <dbReference type="ARBA" id="ARBA00013244"/>
    </source>
</evidence>
<dbReference type="GO" id="GO:0097038">
    <property type="term" value="C:perinuclear endoplasmic reticulum"/>
    <property type="evidence" value="ECO:0007669"/>
    <property type="project" value="EnsemblFungi"/>
</dbReference>
<evidence type="ECO:0000256" key="13">
    <source>
        <dbReference type="ARBA" id="ARBA00023136"/>
    </source>
</evidence>
<dbReference type="OrthoDB" id="264532at2759"/>
<dbReference type="GO" id="GO:0032541">
    <property type="term" value="C:cortical endoplasmic reticulum"/>
    <property type="evidence" value="ECO:0007669"/>
    <property type="project" value="EnsemblFungi"/>
</dbReference>
<dbReference type="Proteomes" id="UP000002866">
    <property type="component" value="Chromosome 3"/>
</dbReference>
<keyword evidence="11 16" id="KW-1133">Transmembrane helix</keyword>
<dbReference type="InterPro" id="IPR007130">
    <property type="entry name" value="DAGAT"/>
</dbReference>
<comment type="catalytic activity">
    <reaction evidence="15 16">
        <text>an acyl-CoA + a 1,2-diacyl-sn-glycerol = a triacyl-sn-glycerol + CoA</text>
        <dbReference type="Rhea" id="RHEA:10868"/>
        <dbReference type="ChEBI" id="CHEBI:17815"/>
        <dbReference type="ChEBI" id="CHEBI:57287"/>
        <dbReference type="ChEBI" id="CHEBI:58342"/>
        <dbReference type="ChEBI" id="CHEBI:64615"/>
        <dbReference type="EC" id="2.3.1.20"/>
    </reaction>
</comment>